<comment type="caution">
    <text evidence="1">The sequence shown here is derived from an EMBL/GenBank/DDBJ whole genome shotgun (WGS) entry which is preliminary data.</text>
</comment>
<protein>
    <submittedName>
        <fullName evidence="1">Uncharacterized protein</fullName>
    </submittedName>
</protein>
<sequence length="44" mass="4936">MPLLEGPLRLENGWQTAFFQGENGEVLELLKRADSVSMWNVTTG</sequence>
<gene>
    <name evidence="1" type="ORF">OS242_05525</name>
</gene>
<organism evidence="1 2">
    <name type="scientific">Tumebacillus lacus</name>
    <dbReference type="NCBI Taxonomy" id="2995335"/>
    <lineage>
        <taxon>Bacteria</taxon>
        <taxon>Bacillati</taxon>
        <taxon>Bacillota</taxon>
        <taxon>Bacilli</taxon>
        <taxon>Bacillales</taxon>
        <taxon>Alicyclobacillaceae</taxon>
        <taxon>Tumebacillus</taxon>
    </lineage>
</organism>
<reference evidence="1 2" key="1">
    <citation type="submission" date="2022-11" db="EMBL/GenBank/DDBJ databases">
        <title>Study of microbial diversity in lake waters.</title>
        <authorList>
            <person name="Zhang J."/>
        </authorList>
    </citation>
    <scope>NUCLEOTIDE SEQUENCE [LARGE SCALE GENOMIC DNA]</scope>
    <source>
        <strain evidence="1 2">DT12</strain>
    </source>
</reference>
<evidence type="ECO:0000313" key="1">
    <source>
        <dbReference type="EMBL" id="MCX7569413.1"/>
    </source>
</evidence>
<name>A0ABT3WXL0_9BACL</name>
<keyword evidence="2" id="KW-1185">Reference proteome</keyword>
<proteinExistence type="predicted"/>
<dbReference type="EMBL" id="JAPMLT010000002">
    <property type="protein sequence ID" value="MCX7569413.1"/>
    <property type="molecule type" value="Genomic_DNA"/>
</dbReference>
<evidence type="ECO:0000313" key="2">
    <source>
        <dbReference type="Proteomes" id="UP001208017"/>
    </source>
</evidence>
<accession>A0ABT3WXL0</accession>
<dbReference type="Proteomes" id="UP001208017">
    <property type="component" value="Unassembled WGS sequence"/>
</dbReference>
<dbReference type="RefSeq" id="WP_267150656.1">
    <property type="nucleotide sequence ID" value="NZ_JAPMLT010000002.1"/>
</dbReference>